<organism evidence="1 2">
    <name type="scientific">Falsiroseomonas stagni DSM 19981</name>
    <dbReference type="NCBI Taxonomy" id="1123062"/>
    <lineage>
        <taxon>Bacteria</taxon>
        <taxon>Pseudomonadati</taxon>
        <taxon>Pseudomonadota</taxon>
        <taxon>Alphaproteobacteria</taxon>
        <taxon>Acetobacterales</taxon>
        <taxon>Roseomonadaceae</taxon>
        <taxon>Falsiroseomonas</taxon>
    </lineage>
</organism>
<accession>A0A1I4D941</accession>
<dbReference type="SUPFAM" id="SSF52540">
    <property type="entry name" value="P-loop containing nucleoside triphosphate hydrolases"/>
    <property type="match status" value="1"/>
</dbReference>
<evidence type="ECO:0000313" key="2">
    <source>
        <dbReference type="Proteomes" id="UP000199473"/>
    </source>
</evidence>
<proteinExistence type="predicted"/>
<keyword evidence="2" id="KW-1185">Reference proteome</keyword>
<protein>
    <recommendedName>
        <fullName evidence="3">Sulfotransferase family protein</fullName>
    </recommendedName>
</protein>
<dbReference type="Gene3D" id="3.40.50.300">
    <property type="entry name" value="P-loop containing nucleotide triphosphate hydrolases"/>
    <property type="match status" value="1"/>
</dbReference>
<gene>
    <name evidence="1" type="ORF">SAMN02745775_11061</name>
</gene>
<dbReference type="RefSeq" id="WP_092961961.1">
    <property type="nucleotide sequence ID" value="NZ_FOSQ01000010.1"/>
</dbReference>
<sequence>MIFARSRRFVFIHLHKTGGTSFEQGYEPFARWDDLILGSTPHGEQASTYFQRRFGLYKHSGLDEIEAAVGADALEGMRILAFVRHPRARIASLYNFVGGIVLGWAEKHGMTLPAIRADWATLSAQHGQLRWPASRAFIESDDFGGFIRNRHLHYDAAFRSQAAKTRTATLAAEPLRIEDMAGSTILQDLVDPAFVLPHANRSHRILMRSADITAADAAFLADHFREDMQAFGYD</sequence>
<reference evidence="1 2" key="1">
    <citation type="submission" date="2016-10" db="EMBL/GenBank/DDBJ databases">
        <authorList>
            <person name="de Groot N.N."/>
        </authorList>
    </citation>
    <scope>NUCLEOTIDE SEQUENCE [LARGE SCALE GENOMIC DNA]</scope>
    <source>
        <strain evidence="1 2">DSM 19981</strain>
    </source>
</reference>
<evidence type="ECO:0008006" key="3">
    <source>
        <dbReference type="Google" id="ProtNLM"/>
    </source>
</evidence>
<dbReference type="Proteomes" id="UP000199473">
    <property type="component" value="Unassembled WGS sequence"/>
</dbReference>
<dbReference type="AlphaFoldDB" id="A0A1I4D941"/>
<evidence type="ECO:0000313" key="1">
    <source>
        <dbReference type="EMBL" id="SFK90294.1"/>
    </source>
</evidence>
<dbReference type="EMBL" id="FOSQ01000010">
    <property type="protein sequence ID" value="SFK90294.1"/>
    <property type="molecule type" value="Genomic_DNA"/>
</dbReference>
<name>A0A1I4D941_9PROT</name>
<dbReference type="STRING" id="1123062.SAMN02745775_11061"/>
<dbReference type="OrthoDB" id="7251852at2"/>
<dbReference type="InterPro" id="IPR027417">
    <property type="entry name" value="P-loop_NTPase"/>
</dbReference>